<feature type="region of interest" description="Disordered" evidence="1">
    <location>
        <begin position="25"/>
        <end position="48"/>
    </location>
</feature>
<feature type="compositionally biased region" description="Basic and acidic residues" evidence="1">
    <location>
        <begin position="25"/>
        <end position="34"/>
    </location>
</feature>
<dbReference type="Proteomes" id="UP000886523">
    <property type="component" value="Unassembled WGS sequence"/>
</dbReference>
<sequence length="420" mass="46775">MSTCGKLEREWSECVDSWMETSHSPCERFSDKSQNRHPRAVTTQPVPHRSLPEHVKGEIWNPRRYLLSARPTVPSNDRETVMIETVRRVYRGTAQQGRRTGRGTILESCDPSVQSTLYHVAPCPCRHVYILSLILIGYQQGFSSTTYFVTFPDNSSVVIQFRPASRPLDSAIVSSARARLGSLVPEIHLVKKIQNDSVLVYKMTRLPGEPFNRLVKTPGFISLLPSVAASVGQLLGKCYIPGSRTAENHAWLEIAQEHIRAAVDSEDQLVNIHRAHYRQLLDVLLGGALDDLPLAISNDDVSPTNIIVNKGVSAGLVDWEYISHWPLGWETPAIFWLMGNGRDDHYVLHENALQIADAFWEAFGAQLPSAIRSQTAAIESAMRFGAALSTSVGGRYNAGHLASLPVMLDYRIPPAFWLSE</sequence>
<evidence type="ECO:0000256" key="1">
    <source>
        <dbReference type="SAM" id="MobiDB-lite"/>
    </source>
</evidence>
<dbReference type="InterPro" id="IPR011009">
    <property type="entry name" value="Kinase-like_dom_sf"/>
</dbReference>
<dbReference type="SUPFAM" id="SSF56112">
    <property type="entry name" value="Protein kinase-like (PK-like)"/>
    <property type="match status" value="1"/>
</dbReference>
<gene>
    <name evidence="2" type="ORF">BS47DRAFT_904561</name>
</gene>
<organism evidence="2 3">
    <name type="scientific">Hydnum rufescens UP504</name>
    <dbReference type="NCBI Taxonomy" id="1448309"/>
    <lineage>
        <taxon>Eukaryota</taxon>
        <taxon>Fungi</taxon>
        <taxon>Dikarya</taxon>
        <taxon>Basidiomycota</taxon>
        <taxon>Agaricomycotina</taxon>
        <taxon>Agaricomycetes</taxon>
        <taxon>Cantharellales</taxon>
        <taxon>Hydnaceae</taxon>
        <taxon>Hydnum</taxon>
    </lineage>
</organism>
<proteinExistence type="predicted"/>
<keyword evidence="3" id="KW-1185">Reference proteome</keyword>
<evidence type="ECO:0008006" key="4">
    <source>
        <dbReference type="Google" id="ProtNLM"/>
    </source>
</evidence>
<dbReference type="EMBL" id="MU128965">
    <property type="protein sequence ID" value="KAF9514076.1"/>
    <property type="molecule type" value="Genomic_DNA"/>
</dbReference>
<reference evidence="2" key="1">
    <citation type="journal article" date="2020" name="Nat. Commun.">
        <title>Large-scale genome sequencing of mycorrhizal fungi provides insights into the early evolution of symbiotic traits.</title>
        <authorList>
            <person name="Miyauchi S."/>
            <person name="Kiss E."/>
            <person name="Kuo A."/>
            <person name="Drula E."/>
            <person name="Kohler A."/>
            <person name="Sanchez-Garcia M."/>
            <person name="Morin E."/>
            <person name="Andreopoulos B."/>
            <person name="Barry K.W."/>
            <person name="Bonito G."/>
            <person name="Buee M."/>
            <person name="Carver A."/>
            <person name="Chen C."/>
            <person name="Cichocki N."/>
            <person name="Clum A."/>
            <person name="Culley D."/>
            <person name="Crous P.W."/>
            <person name="Fauchery L."/>
            <person name="Girlanda M."/>
            <person name="Hayes R.D."/>
            <person name="Keri Z."/>
            <person name="LaButti K."/>
            <person name="Lipzen A."/>
            <person name="Lombard V."/>
            <person name="Magnuson J."/>
            <person name="Maillard F."/>
            <person name="Murat C."/>
            <person name="Nolan M."/>
            <person name="Ohm R.A."/>
            <person name="Pangilinan J."/>
            <person name="Pereira M.F."/>
            <person name="Perotto S."/>
            <person name="Peter M."/>
            <person name="Pfister S."/>
            <person name="Riley R."/>
            <person name="Sitrit Y."/>
            <person name="Stielow J.B."/>
            <person name="Szollosi G."/>
            <person name="Zifcakova L."/>
            <person name="Stursova M."/>
            <person name="Spatafora J.W."/>
            <person name="Tedersoo L."/>
            <person name="Vaario L.M."/>
            <person name="Yamada A."/>
            <person name="Yan M."/>
            <person name="Wang P."/>
            <person name="Xu J."/>
            <person name="Bruns T."/>
            <person name="Baldrian P."/>
            <person name="Vilgalys R."/>
            <person name="Dunand C."/>
            <person name="Henrissat B."/>
            <person name="Grigoriev I.V."/>
            <person name="Hibbett D."/>
            <person name="Nagy L.G."/>
            <person name="Martin F.M."/>
        </authorList>
    </citation>
    <scope>NUCLEOTIDE SEQUENCE</scope>
    <source>
        <strain evidence="2">UP504</strain>
    </source>
</reference>
<evidence type="ECO:0000313" key="2">
    <source>
        <dbReference type="EMBL" id="KAF9514076.1"/>
    </source>
</evidence>
<name>A0A9P6AY01_9AGAM</name>
<evidence type="ECO:0000313" key="3">
    <source>
        <dbReference type="Proteomes" id="UP000886523"/>
    </source>
</evidence>
<dbReference type="OrthoDB" id="3337671at2759"/>
<dbReference type="AlphaFoldDB" id="A0A9P6AY01"/>
<comment type="caution">
    <text evidence="2">The sequence shown here is derived from an EMBL/GenBank/DDBJ whole genome shotgun (WGS) entry which is preliminary data.</text>
</comment>
<protein>
    <recommendedName>
        <fullName evidence="4">Aminoglycoside phosphotransferase domain-containing protein</fullName>
    </recommendedName>
</protein>
<accession>A0A9P6AY01</accession>